<comment type="caution">
    <text evidence="1">The sequence shown here is derived from an EMBL/GenBank/DDBJ whole genome shotgun (WGS) entry which is preliminary data.</text>
</comment>
<evidence type="ECO:0000313" key="1">
    <source>
        <dbReference type="EMBL" id="MES1922565.1"/>
    </source>
</evidence>
<proteinExistence type="predicted"/>
<organism evidence="1 2">
    <name type="scientific">Bonamia ostreae</name>
    <dbReference type="NCBI Taxonomy" id="126728"/>
    <lineage>
        <taxon>Eukaryota</taxon>
        <taxon>Sar</taxon>
        <taxon>Rhizaria</taxon>
        <taxon>Endomyxa</taxon>
        <taxon>Ascetosporea</taxon>
        <taxon>Haplosporida</taxon>
        <taxon>Bonamia</taxon>
    </lineage>
</organism>
<gene>
    <name evidence="1" type="ORF">MHBO_004079</name>
</gene>
<evidence type="ECO:0000313" key="2">
    <source>
        <dbReference type="Proteomes" id="UP001439008"/>
    </source>
</evidence>
<reference evidence="1 2" key="1">
    <citation type="journal article" date="2024" name="BMC Biol.">
        <title>Comparative genomics of Ascetosporea gives new insight into the evolutionary basis for animal parasitism in Rhizaria.</title>
        <authorList>
            <person name="Hiltunen Thoren M."/>
            <person name="Onut-Brannstrom I."/>
            <person name="Alfjorden A."/>
            <person name="Peckova H."/>
            <person name="Swords F."/>
            <person name="Hooper C."/>
            <person name="Holzer A.S."/>
            <person name="Bass D."/>
            <person name="Burki F."/>
        </authorList>
    </citation>
    <scope>NUCLEOTIDE SEQUENCE [LARGE SCALE GENOMIC DNA]</scope>
    <source>
        <strain evidence="1">20-A016</strain>
    </source>
</reference>
<name>A0ABV2ASB4_9EUKA</name>
<dbReference type="Proteomes" id="UP001439008">
    <property type="component" value="Unassembled WGS sequence"/>
</dbReference>
<keyword evidence="2" id="KW-1185">Reference proteome</keyword>
<protein>
    <submittedName>
        <fullName evidence="1">Uncharacterized protein</fullName>
    </submittedName>
</protein>
<accession>A0ABV2ASB4</accession>
<sequence>MTNDENNGTKKIFETCKVCEEIFCLTELPSFSMNEKEKLKIFESILINLEFSVFFERATKFLHSLDYENDLKEGINRIFNLLELAAKFGQKFKINGVEKYFVKLKPFFEEGNLKEKFSSLVKETSPILNI</sequence>
<dbReference type="EMBL" id="JBDODL010003102">
    <property type="protein sequence ID" value="MES1922565.1"/>
    <property type="molecule type" value="Genomic_DNA"/>
</dbReference>